<feature type="coiled-coil region" evidence="1">
    <location>
        <begin position="101"/>
        <end position="187"/>
    </location>
</feature>
<accession>A0A8T0VIS8</accession>
<comment type="caution">
    <text evidence="2">The sequence shown here is derived from an EMBL/GenBank/DDBJ whole genome shotgun (WGS) entry which is preliminary data.</text>
</comment>
<evidence type="ECO:0000256" key="1">
    <source>
        <dbReference type="SAM" id="Coils"/>
    </source>
</evidence>
<dbReference type="Proteomes" id="UP000823388">
    <property type="component" value="Chromosome 2N"/>
</dbReference>
<proteinExistence type="predicted"/>
<sequence>MTLSYVKILARVVNELGLRAPKIAYEKRANGTFHAVIEVHLVNWTSWGFRGPREFKATSSISARTAIRKAAYNVVQRLEKSGLVKIRDFRGKVLKLWKKRAMEIAKICKEVVEERDELERDFTFLQNNRARLLIENGKMKGKMTRLKKKVSCAMVIKEENARLIAENKDLQAEIRVLKKRLSETKNGDM</sequence>
<evidence type="ECO:0000313" key="3">
    <source>
        <dbReference type="Proteomes" id="UP000823388"/>
    </source>
</evidence>
<name>A0A8T0VIS8_PANVG</name>
<gene>
    <name evidence="2" type="ORF">PVAP13_2NG096900</name>
</gene>
<keyword evidence="3" id="KW-1185">Reference proteome</keyword>
<dbReference type="EMBL" id="CM029040">
    <property type="protein sequence ID" value="KAG2632503.1"/>
    <property type="molecule type" value="Genomic_DNA"/>
</dbReference>
<dbReference type="AlphaFoldDB" id="A0A8T0VIS8"/>
<keyword evidence="1" id="KW-0175">Coiled coil</keyword>
<organism evidence="2 3">
    <name type="scientific">Panicum virgatum</name>
    <name type="common">Blackwell switchgrass</name>
    <dbReference type="NCBI Taxonomy" id="38727"/>
    <lineage>
        <taxon>Eukaryota</taxon>
        <taxon>Viridiplantae</taxon>
        <taxon>Streptophyta</taxon>
        <taxon>Embryophyta</taxon>
        <taxon>Tracheophyta</taxon>
        <taxon>Spermatophyta</taxon>
        <taxon>Magnoliopsida</taxon>
        <taxon>Liliopsida</taxon>
        <taxon>Poales</taxon>
        <taxon>Poaceae</taxon>
        <taxon>PACMAD clade</taxon>
        <taxon>Panicoideae</taxon>
        <taxon>Panicodae</taxon>
        <taxon>Paniceae</taxon>
        <taxon>Panicinae</taxon>
        <taxon>Panicum</taxon>
        <taxon>Panicum sect. Hiantes</taxon>
    </lineage>
</organism>
<protein>
    <submittedName>
        <fullName evidence="2">Uncharacterized protein</fullName>
    </submittedName>
</protein>
<reference evidence="2" key="1">
    <citation type="submission" date="2020-05" db="EMBL/GenBank/DDBJ databases">
        <title>WGS assembly of Panicum virgatum.</title>
        <authorList>
            <person name="Lovell J.T."/>
            <person name="Jenkins J."/>
            <person name="Shu S."/>
            <person name="Juenger T.E."/>
            <person name="Schmutz J."/>
        </authorList>
    </citation>
    <scope>NUCLEOTIDE SEQUENCE</scope>
    <source>
        <strain evidence="2">AP13</strain>
    </source>
</reference>
<dbReference type="OrthoDB" id="606083at2759"/>
<evidence type="ECO:0000313" key="2">
    <source>
        <dbReference type="EMBL" id="KAG2632503.1"/>
    </source>
</evidence>